<accession>A0A2U2RTT5</accession>
<comment type="caution">
    <text evidence="3">The sequence shown here is derived from an EMBL/GenBank/DDBJ whole genome shotgun (WGS) entry which is preliminary data.</text>
</comment>
<dbReference type="Proteomes" id="UP000245582">
    <property type="component" value="Unassembled WGS sequence"/>
</dbReference>
<dbReference type="AlphaFoldDB" id="A0A2U2RTT5"/>
<dbReference type="Gene3D" id="3.30.2400.10">
    <property type="entry name" value="Major capsid protein gp5"/>
    <property type="match status" value="1"/>
</dbReference>
<proteinExistence type="predicted"/>
<dbReference type="Pfam" id="PF05065">
    <property type="entry name" value="Phage_capsid"/>
    <property type="match status" value="1"/>
</dbReference>
<evidence type="ECO:0000313" key="3">
    <source>
        <dbReference type="EMBL" id="PWH09282.1"/>
    </source>
</evidence>
<gene>
    <name evidence="3" type="ORF">CWE05_03135</name>
</gene>
<dbReference type="EMBL" id="PHUM01000003">
    <property type="protein sequence ID" value="PWH09282.1"/>
    <property type="molecule type" value="Genomic_DNA"/>
</dbReference>
<dbReference type="InterPro" id="IPR054612">
    <property type="entry name" value="Phage_capsid-like_C"/>
</dbReference>
<dbReference type="SUPFAM" id="SSF56563">
    <property type="entry name" value="Major capsid protein gp5"/>
    <property type="match status" value="1"/>
</dbReference>
<dbReference type="NCBIfam" id="TIGR01554">
    <property type="entry name" value="major_cap_HK97"/>
    <property type="match status" value="1"/>
</dbReference>
<name>A0A2U2RTT5_BIFLN</name>
<organism evidence="3 4">
    <name type="scientific">Bifidobacterium longum</name>
    <dbReference type="NCBI Taxonomy" id="216816"/>
    <lineage>
        <taxon>Bacteria</taxon>
        <taxon>Bacillati</taxon>
        <taxon>Actinomycetota</taxon>
        <taxon>Actinomycetes</taxon>
        <taxon>Bifidobacteriales</taxon>
        <taxon>Bifidobacteriaceae</taxon>
        <taxon>Bifidobacterium</taxon>
    </lineage>
</organism>
<feature type="domain" description="Phage capsid-like C-terminal" evidence="2">
    <location>
        <begin position="13"/>
        <end position="289"/>
    </location>
</feature>
<comment type="subcellular location">
    <subcellularLocation>
        <location evidence="1">Virion</location>
    </subcellularLocation>
</comment>
<evidence type="ECO:0000313" key="4">
    <source>
        <dbReference type="Proteomes" id="UP000245582"/>
    </source>
</evidence>
<evidence type="ECO:0000259" key="2">
    <source>
        <dbReference type="Pfam" id="PF05065"/>
    </source>
</evidence>
<protein>
    <submittedName>
        <fullName evidence="3">Phage major capsid protein</fullName>
    </submittedName>
</protein>
<evidence type="ECO:0000256" key="1">
    <source>
        <dbReference type="ARBA" id="ARBA00004328"/>
    </source>
</evidence>
<dbReference type="Gene3D" id="3.30.2320.10">
    <property type="entry name" value="hypothetical protein PF0899 domain"/>
    <property type="match status" value="1"/>
</dbReference>
<reference evidence="3 4" key="1">
    <citation type="submission" date="2017-11" db="EMBL/GenBank/DDBJ databases">
        <title>Draft genome sequence of Bifidobacterium longum UMA026, isolated from Holstein dairy cow feces.</title>
        <authorList>
            <person name="Albert K."/>
            <person name="Sela D.A."/>
        </authorList>
    </citation>
    <scope>NUCLEOTIDE SEQUENCE [LARGE SCALE GENOMIC DNA]</scope>
    <source>
        <strain evidence="3 4">UMA026</strain>
    </source>
</reference>
<dbReference type="RefSeq" id="WP_109087521.1">
    <property type="nucleotide sequence ID" value="NZ_PHUM01000003.1"/>
</dbReference>
<dbReference type="InterPro" id="IPR024455">
    <property type="entry name" value="Phage_capsid"/>
</dbReference>
<sequence>MAEPFDINTKTEGVYLQPSQSNEIWTEATKQSAIMQLAKRINVPGNGLVFDTLGESTPAEWVAETAEKPVGNPTFGSRKVIPYKMAKIIPVSNEFMRDKPRLWAEISRQGAQGIAETIDKTFLTGDTVRPITDGMDTLSDAQKVGIGDGTYADFVRIVTTVLENNGDLTGIALAPQGQSKFLQATDANGRPLLVNDASTSDLGRMFGARIVKSPWGYKSGSPNILGVAGDWSQAMFAMVGGIQMKVSDQATINIDGTQVNLWQRNMSAILLEATVGFIVRDKKKFVVITDASNAKAGK</sequence>